<accession>D7DSB2</accession>
<dbReference type="EMBL" id="CP002057">
    <property type="protein sequence ID" value="ADI36022.1"/>
    <property type="molecule type" value="Genomic_DNA"/>
</dbReference>
<proteinExistence type="predicted"/>
<dbReference type="AlphaFoldDB" id="D7DSB2"/>
<dbReference type="Gene3D" id="2.160.20.10">
    <property type="entry name" value="Single-stranded right-handed beta-helix, Pectin lyase-like"/>
    <property type="match status" value="2"/>
</dbReference>
<dbReference type="KEGG" id="mvo:Mvol_0362"/>
<evidence type="ECO:0000313" key="3">
    <source>
        <dbReference type="EMBL" id="ADI36022.1"/>
    </source>
</evidence>
<dbReference type="InParanoid" id="D7DSB2"/>
<dbReference type="SUPFAM" id="SSF51126">
    <property type="entry name" value="Pectin lyase-like"/>
    <property type="match status" value="2"/>
</dbReference>
<dbReference type="Proteomes" id="UP000007722">
    <property type="component" value="Chromosome"/>
</dbReference>
<dbReference type="eggNOG" id="arCOG02498">
    <property type="taxonomic scope" value="Archaea"/>
</dbReference>
<protein>
    <submittedName>
        <fullName evidence="3">Uncharacterized protein</fullName>
    </submittedName>
</protein>
<feature type="domain" description="Periplasmic copper-binding protein NosD beta helix" evidence="1">
    <location>
        <begin position="288"/>
        <end position="392"/>
    </location>
</feature>
<sequence>MKIQNSRYILSLMVFLSLILCCIGACSADNPYIHEYDSENNTVINSSYNLTHGQGFGLIASSNITLDFENNTLNSLNEFSKALVSSNEDNNYTNITIKNLVLTNFTEGIYLNYIDNLKLVNVKSINSTNPIYISNSDNLVVENCEFINCSTGLKIKNISNSEIKNCLFNLSKYGLNNTLDLNNSVIDSCVFTNGVLGIMFETNTIYNITNNTFKNNKFINNSEYSIYCDEFKECENNTLENNEFINCTYYTVVFIGTGDSYFNHNDIKNNKFMNIYNLENSWNGCAIKVESTTIENMAITNNTINNCSDCGMYICEECIGTNNTISQNTISNCRDGISLETTGVHIYLNNLQNNRYAISPYSVSSNYPHSPIMTFAYNGKSYTGRLGNYYGEDLGDSNNGIYVKPQGGIGVVPR</sequence>
<dbReference type="HOGENOM" id="CLU_663274_0_0_2"/>
<dbReference type="OrthoDB" id="62395at2157"/>
<keyword evidence="4" id="KW-1185">Reference proteome</keyword>
<dbReference type="eggNOG" id="arCOG02554">
    <property type="taxonomic scope" value="Archaea"/>
</dbReference>
<dbReference type="SMART" id="SM00710">
    <property type="entry name" value="PbH1"/>
    <property type="match status" value="8"/>
</dbReference>
<dbReference type="Pfam" id="PF05048">
    <property type="entry name" value="NosD"/>
    <property type="match status" value="1"/>
</dbReference>
<dbReference type="InterPro" id="IPR039448">
    <property type="entry name" value="Beta_helix"/>
</dbReference>
<feature type="domain" description="Right handed beta helix" evidence="2">
    <location>
        <begin position="108"/>
        <end position="271"/>
    </location>
</feature>
<name>D7DSB2_METV3</name>
<dbReference type="InterPro" id="IPR007742">
    <property type="entry name" value="NosD_dom"/>
</dbReference>
<evidence type="ECO:0000259" key="1">
    <source>
        <dbReference type="Pfam" id="PF05048"/>
    </source>
</evidence>
<evidence type="ECO:0000259" key="2">
    <source>
        <dbReference type="Pfam" id="PF13229"/>
    </source>
</evidence>
<dbReference type="InterPro" id="IPR006626">
    <property type="entry name" value="PbH1"/>
</dbReference>
<dbReference type="InterPro" id="IPR011050">
    <property type="entry name" value="Pectin_lyase_fold/virulence"/>
</dbReference>
<reference evidence="3 4" key="1">
    <citation type="submission" date="2010-05" db="EMBL/GenBank/DDBJ databases">
        <title>Complete sequence of Methanococcus voltae A3.</title>
        <authorList>
            <consortium name="US DOE Joint Genome Institute"/>
            <person name="Lucas S."/>
            <person name="Copeland A."/>
            <person name="Lapidus A."/>
            <person name="Cheng J.-F."/>
            <person name="Bruce D."/>
            <person name="Goodwin L."/>
            <person name="Pitluck S."/>
            <person name="Lowry S."/>
            <person name="Clum A."/>
            <person name="Land M."/>
            <person name="Hauser L."/>
            <person name="Kyrpides N."/>
            <person name="Mikhailova N."/>
            <person name="Whitman W.B."/>
            <person name="Woyke T."/>
        </authorList>
    </citation>
    <scope>NUCLEOTIDE SEQUENCE [LARGE SCALE GENOMIC DNA]</scope>
    <source>
        <strain evidence="4">ATCC BAA-1334 / A3</strain>
    </source>
</reference>
<gene>
    <name evidence="3" type="ordered locus">Mvol_0362</name>
</gene>
<organism evidence="3 4">
    <name type="scientific">Methanococcus voltae (strain ATCC BAA-1334 / A3)</name>
    <dbReference type="NCBI Taxonomy" id="456320"/>
    <lineage>
        <taxon>Archaea</taxon>
        <taxon>Methanobacteriati</taxon>
        <taxon>Methanobacteriota</taxon>
        <taxon>Methanomada group</taxon>
        <taxon>Methanococci</taxon>
        <taxon>Methanococcales</taxon>
        <taxon>Methanococcaceae</taxon>
        <taxon>Methanococcus</taxon>
    </lineage>
</organism>
<dbReference type="InterPro" id="IPR012334">
    <property type="entry name" value="Pectin_lyas_fold"/>
</dbReference>
<dbReference type="Pfam" id="PF13229">
    <property type="entry name" value="Beta_helix"/>
    <property type="match status" value="1"/>
</dbReference>
<evidence type="ECO:0000313" key="4">
    <source>
        <dbReference type="Proteomes" id="UP000007722"/>
    </source>
</evidence>